<dbReference type="Proteomes" id="UP000247409">
    <property type="component" value="Unassembled WGS sequence"/>
</dbReference>
<dbReference type="PROSITE" id="PS50013">
    <property type="entry name" value="CHROMO_2"/>
    <property type="match status" value="1"/>
</dbReference>
<dbReference type="InterPro" id="IPR000953">
    <property type="entry name" value="Chromo/chromo_shadow_dom"/>
</dbReference>
<protein>
    <recommendedName>
        <fullName evidence="2">Chromo domain-containing protein</fullName>
    </recommendedName>
</protein>
<accession>A0A2V3IN61</accession>
<proteinExistence type="predicted"/>
<dbReference type="Gene3D" id="2.40.50.40">
    <property type="match status" value="1"/>
</dbReference>
<organism evidence="3 4">
    <name type="scientific">Gracilariopsis chorda</name>
    <dbReference type="NCBI Taxonomy" id="448386"/>
    <lineage>
        <taxon>Eukaryota</taxon>
        <taxon>Rhodophyta</taxon>
        <taxon>Florideophyceae</taxon>
        <taxon>Rhodymeniophycidae</taxon>
        <taxon>Gracilariales</taxon>
        <taxon>Gracilariaceae</taxon>
        <taxon>Gracilariopsis</taxon>
    </lineage>
</organism>
<evidence type="ECO:0000259" key="2">
    <source>
        <dbReference type="PROSITE" id="PS50013"/>
    </source>
</evidence>
<dbReference type="InterPro" id="IPR023780">
    <property type="entry name" value="Chromo_domain"/>
</dbReference>
<comment type="caution">
    <text evidence="3">The sequence shown here is derived from an EMBL/GenBank/DDBJ whole genome shotgun (WGS) entry which is preliminary data.</text>
</comment>
<dbReference type="SUPFAM" id="SSF54160">
    <property type="entry name" value="Chromo domain-like"/>
    <property type="match status" value="1"/>
</dbReference>
<dbReference type="OrthoDB" id="433924at2759"/>
<keyword evidence="4" id="KW-1185">Reference proteome</keyword>
<feature type="compositionally biased region" description="Basic and acidic residues" evidence="1">
    <location>
        <begin position="41"/>
        <end position="61"/>
    </location>
</feature>
<feature type="compositionally biased region" description="Acidic residues" evidence="1">
    <location>
        <begin position="75"/>
        <end position="84"/>
    </location>
</feature>
<feature type="compositionally biased region" description="Polar residues" evidence="1">
    <location>
        <begin position="145"/>
        <end position="161"/>
    </location>
</feature>
<evidence type="ECO:0000256" key="1">
    <source>
        <dbReference type="SAM" id="MobiDB-lite"/>
    </source>
</evidence>
<reference evidence="3 4" key="1">
    <citation type="journal article" date="2018" name="Mol. Biol. Evol.">
        <title>Analysis of the draft genome of the red seaweed Gracilariopsis chorda provides insights into genome size evolution in Rhodophyta.</title>
        <authorList>
            <person name="Lee J."/>
            <person name="Yang E.C."/>
            <person name="Graf L."/>
            <person name="Yang J.H."/>
            <person name="Qiu H."/>
            <person name="Zel Zion U."/>
            <person name="Chan C.X."/>
            <person name="Stephens T.G."/>
            <person name="Weber A.P.M."/>
            <person name="Boo G.H."/>
            <person name="Boo S.M."/>
            <person name="Kim K.M."/>
            <person name="Shin Y."/>
            <person name="Jung M."/>
            <person name="Lee S.J."/>
            <person name="Yim H.S."/>
            <person name="Lee J.H."/>
            <person name="Bhattacharya D."/>
            <person name="Yoon H.S."/>
        </authorList>
    </citation>
    <scope>NUCLEOTIDE SEQUENCE [LARGE SCALE GENOMIC DNA]</scope>
    <source>
        <strain evidence="3 4">SKKU-2015</strain>
        <tissue evidence="3">Whole body</tissue>
    </source>
</reference>
<dbReference type="EMBL" id="NBIV01000122">
    <property type="protein sequence ID" value="PXF43524.1"/>
    <property type="molecule type" value="Genomic_DNA"/>
</dbReference>
<gene>
    <name evidence="3" type="ORF">BWQ96_06725</name>
</gene>
<feature type="domain" description="Chromo" evidence="2">
    <location>
        <begin position="250"/>
        <end position="289"/>
    </location>
</feature>
<feature type="region of interest" description="Disordered" evidence="1">
    <location>
        <begin position="1"/>
        <end position="214"/>
    </location>
</feature>
<evidence type="ECO:0000313" key="3">
    <source>
        <dbReference type="EMBL" id="PXF43524.1"/>
    </source>
</evidence>
<dbReference type="AlphaFoldDB" id="A0A2V3IN61"/>
<name>A0A2V3IN61_9FLOR</name>
<evidence type="ECO:0000313" key="4">
    <source>
        <dbReference type="Proteomes" id="UP000247409"/>
    </source>
</evidence>
<dbReference type="InterPro" id="IPR016197">
    <property type="entry name" value="Chromo-like_dom_sf"/>
</dbReference>
<feature type="compositionally biased region" description="Polar residues" evidence="1">
    <location>
        <begin position="14"/>
        <end position="38"/>
    </location>
</feature>
<dbReference type="Pfam" id="PF00385">
    <property type="entry name" value="Chromo"/>
    <property type="match status" value="1"/>
</dbReference>
<sequence length="339" mass="37297">MPGDIADVGATPVESATPTSSTPRNVSVSHDGQITENAARSGKDTTVREEPLPAKEGERTVNDSSPNVDVRQTEEDTVISEDIPESEKREDGFSSFSDATVSEAIVEGPHSEQKTVSADSVSVGAATKKGITPTLPAIVSPDKMPTSSKSPKQLKTVSVDSTQEKSDQPNGNVVVAKPSKAPDPRRLAVRYHTGGGTTSRHPAVEGLPPRGNSSRLTMQVDAFSRDVPKETSSHRDTVRSNDPTAKTQEYVMEEIVDHYTDDEDHSLRYRTRWYGYPPESDTWEPIEKLCQGRIYFAIASVTDWLFQRISILRWSDNPYRVQCTASSHGLMKQMHQKMK</sequence>